<dbReference type="PIRSF" id="PIRSF031796">
    <property type="entry name" value="UPC031796"/>
    <property type="match status" value="1"/>
</dbReference>
<accession>A0A3M0BZE8</accession>
<keyword evidence="2" id="KW-1185">Reference proteome</keyword>
<reference evidence="1 2" key="1">
    <citation type="submission" date="2018-10" db="EMBL/GenBank/DDBJ databases">
        <title>Genomic Encyclopedia of Archaeal and Bacterial Type Strains, Phase II (KMG-II): from individual species to whole genera.</title>
        <authorList>
            <person name="Goeker M."/>
        </authorList>
    </citation>
    <scope>NUCLEOTIDE SEQUENCE [LARGE SCALE GENOMIC DNA]</scope>
    <source>
        <strain evidence="1 2">DSM 25217</strain>
    </source>
</reference>
<evidence type="ECO:0008006" key="3">
    <source>
        <dbReference type="Google" id="ProtNLM"/>
    </source>
</evidence>
<name>A0A3M0BZE8_9PROT</name>
<proteinExistence type="predicted"/>
<dbReference type="InterPro" id="IPR009394">
    <property type="entry name" value="MmcB-like"/>
</dbReference>
<dbReference type="Pfam" id="PF06319">
    <property type="entry name" value="MmcB-like"/>
    <property type="match status" value="1"/>
</dbReference>
<sequence>MLTQRITTSVLALLVDMGYAPLTEVALGNGRRADVLAVDDKGGVLAVEIKSGLADFRADSKWPDYLPFCDRFFFAVDTGFPMGVLDMPDTRPETVGIIVADAYGADIVRPAPQRGMNGNRRRTVIRSMARQGALRLAAARIGTARADG</sequence>
<evidence type="ECO:0000313" key="2">
    <source>
        <dbReference type="Proteomes" id="UP000271227"/>
    </source>
</evidence>
<dbReference type="EMBL" id="REFR01000014">
    <property type="protein sequence ID" value="RMB02868.1"/>
    <property type="molecule type" value="Genomic_DNA"/>
</dbReference>
<dbReference type="Proteomes" id="UP000271227">
    <property type="component" value="Unassembled WGS sequence"/>
</dbReference>
<evidence type="ECO:0000313" key="1">
    <source>
        <dbReference type="EMBL" id="RMB02868.1"/>
    </source>
</evidence>
<comment type="caution">
    <text evidence="1">The sequence shown here is derived from an EMBL/GenBank/DDBJ whole genome shotgun (WGS) entry which is preliminary data.</text>
</comment>
<dbReference type="InParanoid" id="A0A3M0BZE8"/>
<dbReference type="AlphaFoldDB" id="A0A3M0BZE8"/>
<organism evidence="1 2">
    <name type="scientific">Eilatimonas milleporae</name>
    <dbReference type="NCBI Taxonomy" id="911205"/>
    <lineage>
        <taxon>Bacteria</taxon>
        <taxon>Pseudomonadati</taxon>
        <taxon>Pseudomonadota</taxon>
        <taxon>Alphaproteobacteria</taxon>
        <taxon>Kordiimonadales</taxon>
        <taxon>Kordiimonadaceae</taxon>
        <taxon>Eilatimonas</taxon>
    </lineage>
</organism>
<gene>
    <name evidence="1" type="ORF">BXY39_3220</name>
</gene>
<protein>
    <recommendedName>
        <fullName evidence="3">DNA repair protein MmcB-related protein</fullName>
    </recommendedName>
</protein>